<dbReference type="RefSeq" id="WP_090231674.1">
    <property type="nucleotide sequence ID" value="NZ_FNNU01000009.1"/>
</dbReference>
<dbReference type="AlphaFoldDB" id="A0A1H3G7W9"/>
<dbReference type="EMBL" id="FNNU01000009">
    <property type="protein sequence ID" value="SDX99376.1"/>
    <property type="molecule type" value="Genomic_DNA"/>
</dbReference>
<sequence>MSNYRRARQGSLYFFTLVTEQRRPLLTDARCRTALRQAIEEVRRRYPFAIHAWVLLPDHLHCIWQLPAEDDDFGRRWSIIKRRVSQALGPPAPVYASRFVRREGGLWQRRFWEHRIRDEQDYRAHMDYLHGNPLKHGLVASVAEWPWSSFHRLVREGVYPADWGGSADDDGVFGE</sequence>
<dbReference type="InterPro" id="IPR002686">
    <property type="entry name" value="Transposase_17"/>
</dbReference>
<dbReference type="InterPro" id="IPR036515">
    <property type="entry name" value="Transposase_17_sf"/>
</dbReference>
<protein>
    <submittedName>
        <fullName evidence="2">Putative transposase</fullName>
    </submittedName>
</protein>
<proteinExistence type="predicted"/>
<dbReference type="OrthoDB" id="9794403at2"/>
<reference evidence="3" key="1">
    <citation type="submission" date="2016-10" db="EMBL/GenBank/DDBJ databases">
        <authorList>
            <person name="Varghese N."/>
            <person name="Submissions S."/>
        </authorList>
    </citation>
    <scope>NUCLEOTIDE SEQUENCE [LARGE SCALE GENOMIC DNA]</scope>
    <source>
        <strain evidence="3">NRRL B-59562</strain>
    </source>
</reference>
<dbReference type="PANTHER" id="PTHR36966">
    <property type="entry name" value="REP-ASSOCIATED TYROSINE TRANSPOSASE"/>
    <property type="match status" value="1"/>
</dbReference>
<name>A0A1H3G7W9_9PSED</name>
<evidence type="ECO:0000313" key="3">
    <source>
        <dbReference type="Proteomes" id="UP000243778"/>
    </source>
</evidence>
<dbReference type="GO" id="GO:0004803">
    <property type="term" value="F:transposase activity"/>
    <property type="evidence" value="ECO:0007669"/>
    <property type="project" value="InterPro"/>
</dbReference>
<evidence type="ECO:0000313" key="2">
    <source>
        <dbReference type="EMBL" id="SDX99376.1"/>
    </source>
</evidence>
<dbReference type="InterPro" id="IPR052715">
    <property type="entry name" value="RAYT_transposase"/>
</dbReference>
<dbReference type="SMART" id="SM01321">
    <property type="entry name" value="Y1_Tnp"/>
    <property type="match status" value="1"/>
</dbReference>
<dbReference type="Gene3D" id="3.30.70.1290">
    <property type="entry name" value="Transposase IS200-like"/>
    <property type="match status" value="1"/>
</dbReference>
<dbReference type="STRING" id="1007099.SAMN05216287_4273"/>
<accession>A0A1H3G7W9</accession>
<organism evidence="2 3">
    <name type="scientific">Pseudomonas kuykendallii</name>
    <dbReference type="NCBI Taxonomy" id="1007099"/>
    <lineage>
        <taxon>Bacteria</taxon>
        <taxon>Pseudomonadati</taxon>
        <taxon>Pseudomonadota</taxon>
        <taxon>Gammaproteobacteria</taxon>
        <taxon>Pseudomonadales</taxon>
        <taxon>Pseudomonadaceae</taxon>
        <taxon>Pseudomonas</taxon>
    </lineage>
</organism>
<dbReference type="SUPFAM" id="SSF143422">
    <property type="entry name" value="Transposase IS200-like"/>
    <property type="match status" value="1"/>
</dbReference>
<dbReference type="NCBIfam" id="NF047646">
    <property type="entry name" value="REP_Tyr_transpos"/>
    <property type="match status" value="1"/>
</dbReference>
<dbReference type="GO" id="GO:0006313">
    <property type="term" value="P:DNA transposition"/>
    <property type="evidence" value="ECO:0007669"/>
    <property type="project" value="InterPro"/>
</dbReference>
<dbReference type="PANTHER" id="PTHR36966:SF1">
    <property type="entry name" value="REP-ASSOCIATED TYROSINE TRANSPOSASE"/>
    <property type="match status" value="1"/>
</dbReference>
<dbReference type="GO" id="GO:0043565">
    <property type="term" value="F:sequence-specific DNA binding"/>
    <property type="evidence" value="ECO:0007669"/>
    <property type="project" value="TreeGrafter"/>
</dbReference>
<dbReference type="Pfam" id="PF01797">
    <property type="entry name" value="Y1_Tnp"/>
    <property type="match status" value="1"/>
</dbReference>
<dbReference type="Proteomes" id="UP000243778">
    <property type="component" value="Unassembled WGS sequence"/>
</dbReference>
<feature type="domain" description="Transposase IS200-like" evidence="1">
    <location>
        <begin position="8"/>
        <end position="132"/>
    </location>
</feature>
<gene>
    <name evidence="2" type="ORF">SAMN05216287_4273</name>
</gene>
<keyword evidence="3" id="KW-1185">Reference proteome</keyword>
<evidence type="ECO:0000259" key="1">
    <source>
        <dbReference type="SMART" id="SM01321"/>
    </source>
</evidence>